<evidence type="ECO:0000313" key="2">
    <source>
        <dbReference type="EMBL" id="AOS44182.1"/>
    </source>
</evidence>
<evidence type="ECO:0000256" key="1">
    <source>
        <dbReference type="SAM" id="SignalP"/>
    </source>
</evidence>
<accession>A0A1D8ATI2</accession>
<evidence type="ECO:0008006" key="4">
    <source>
        <dbReference type="Google" id="ProtNLM"/>
    </source>
</evidence>
<dbReference type="Pfam" id="PF11528">
    <property type="entry name" value="DUF3224"/>
    <property type="match status" value="1"/>
</dbReference>
<dbReference type="Proteomes" id="UP000095228">
    <property type="component" value="Chromosome"/>
</dbReference>
<feature type="signal peptide" evidence="1">
    <location>
        <begin position="1"/>
        <end position="25"/>
    </location>
</feature>
<dbReference type="InterPro" id="IPR023159">
    <property type="entry name" value="SO1590-like_sf"/>
</dbReference>
<dbReference type="RefSeq" id="WP_218918813.1">
    <property type="nucleotide sequence ID" value="NZ_CP016094.1"/>
</dbReference>
<sequence>MTKPLLATLALGLATAALSSAQPIAAPGPTRAAGAFEVKMTPAGEARFTLDKSYTGDLTATATGEMLVAMTTTKGSAGYVAIEKVTGSIAGRSGTFYLQHTGTMNRGTPSLSITVVPDSGTAGLTGLTGTMDIQIAADGSHTYTFDYTLPEPG</sequence>
<protein>
    <recommendedName>
        <fullName evidence="4">DUF3224 domain-containing protein</fullName>
    </recommendedName>
</protein>
<proteinExistence type="predicted"/>
<reference evidence="2 3" key="1">
    <citation type="submission" date="2016-06" db="EMBL/GenBank/DDBJ databases">
        <title>Three novel species with peptidoglycan cell walls form the new genus Lacunisphaera gen. nov. in the family Opitutaceae of the verrucomicrobial subdivision 4.</title>
        <authorList>
            <person name="Rast P."/>
            <person name="Gloeckner I."/>
            <person name="Jogler M."/>
            <person name="Boedeker C."/>
            <person name="Jeske O."/>
            <person name="Wiegand S."/>
            <person name="Reinhardt R."/>
            <person name="Schumann P."/>
            <person name="Rohde M."/>
            <person name="Spring S."/>
            <person name="Gloeckner F.O."/>
            <person name="Jogler C."/>
        </authorList>
    </citation>
    <scope>NUCLEOTIDE SEQUENCE [LARGE SCALE GENOMIC DNA]</scope>
    <source>
        <strain evidence="2 3">IG16b</strain>
    </source>
</reference>
<feature type="chain" id="PRO_5009105114" description="DUF3224 domain-containing protein" evidence="1">
    <location>
        <begin position="26"/>
        <end position="153"/>
    </location>
</feature>
<keyword evidence="3" id="KW-1185">Reference proteome</keyword>
<name>A0A1D8ATI2_9BACT</name>
<dbReference type="AlphaFoldDB" id="A0A1D8ATI2"/>
<organism evidence="2 3">
    <name type="scientific">Lacunisphaera limnophila</name>
    <dbReference type="NCBI Taxonomy" id="1838286"/>
    <lineage>
        <taxon>Bacteria</taxon>
        <taxon>Pseudomonadati</taxon>
        <taxon>Verrucomicrobiota</taxon>
        <taxon>Opitutia</taxon>
        <taxon>Opitutales</taxon>
        <taxon>Opitutaceae</taxon>
        <taxon>Lacunisphaera</taxon>
    </lineage>
</organism>
<keyword evidence="1" id="KW-0732">Signal</keyword>
<dbReference type="InterPro" id="IPR021607">
    <property type="entry name" value="DUF3224"/>
</dbReference>
<dbReference type="STRING" id="1838286.Verru16b_01243"/>
<gene>
    <name evidence="2" type="ORF">Verru16b_01243</name>
</gene>
<dbReference type="SUPFAM" id="SSF159238">
    <property type="entry name" value="SO1590-like"/>
    <property type="match status" value="1"/>
</dbReference>
<dbReference type="Gene3D" id="2.40.350.10">
    <property type="entry name" value="SO1590-like"/>
    <property type="match status" value="1"/>
</dbReference>
<dbReference type="KEGG" id="obg:Verru16b_01243"/>
<evidence type="ECO:0000313" key="3">
    <source>
        <dbReference type="Proteomes" id="UP000095228"/>
    </source>
</evidence>
<dbReference type="PATRIC" id="fig|1838286.3.peg.1252"/>
<dbReference type="EMBL" id="CP016094">
    <property type="protein sequence ID" value="AOS44182.1"/>
    <property type="molecule type" value="Genomic_DNA"/>
</dbReference>